<evidence type="ECO:0000313" key="4">
    <source>
        <dbReference type="Proteomes" id="UP000199289"/>
    </source>
</evidence>
<dbReference type="RefSeq" id="WP_092538043.1">
    <property type="nucleotide sequence ID" value="NZ_FNKQ01000003.1"/>
</dbReference>
<dbReference type="Proteomes" id="UP000255421">
    <property type="component" value="Unassembled WGS sequence"/>
</dbReference>
<name>A0A1H1DY77_9EURY</name>
<feature type="transmembrane region" description="Helical" evidence="1">
    <location>
        <begin position="61"/>
        <end position="80"/>
    </location>
</feature>
<accession>A0A1H1DY77</accession>
<dbReference type="Proteomes" id="UP000199289">
    <property type="component" value="Unassembled WGS sequence"/>
</dbReference>
<keyword evidence="1" id="KW-0812">Transmembrane</keyword>
<dbReference type="EMBL" id="QQST01000001">
    <property type="protein sequence ID" value="RDI71516.1"/>
    <property type="molecule type" value="Genomic_DNA"/>
</dbReference>
<reference evidence="4" key="1">
    <citation type="submission" date="2016-10" db="EMBL/GenBank/DDBJ databases">
        <authorList>
            <person name="Varghese N."/>
            <person name="Submissions S."/>
        </authorList>
    </citation>
    <scope>NUCLEOTIDE SEQUENCE [LARGE SCALE GENOMIC DNA]</scope>
    <source>
        <strain evidence="4">CGMCC 1.12397</strain>
    </source>
</reference>
<keyword evidence="1" id="KW-1133">Transmembrane helix</keyword>
<feature type="transmembrane region" description="Helical" evidence="1">
    <location>
        <begin position="101"/>
        <end position="123"/>
    </location>
</feature>
<organism evidence="3 4">
    <name type="scientific">Halopelagius longus</name>
    <dbReference type="NCBI Taxonomy" id="1236180"/>
    <lineage>
        <taxon>Archaea</taxon>
        <taxon>Methanobacteriati</taxon>
        <taxon>Methanobacteriota</taxon>
        <taxon>Stenosarchaea group</taxon>
        <taxon>Halobacteria</taxon>
        <taxon>Halobacteriales</taxon>
        <taxon>Haloferacaceae</taxon>
    </lineage>
</organism>
<reference evidence="3" key="2">
    <citation type="submission" date="2016-10" db="EMBL/GenBank/DDBJ databases">
        <authorList>
            <person name="de Groot N.N."/>
        </authorList>
    </citation>
    <scope>NUCLEOTIDE SEQUENCE [LARGE SCALE GENOMIC DNA]</scope>
    <source>
        <strain evidence="3">CGMCC 1.12397</strain>
    </source>
</reference>
<feature type="transmembrane region" description="Helical" evidence="1">
    <location>
        <begin position="12"/>
        <end position="34"/>
    </location>
</feature>
<evidence type="ECO:0000313" key="5">
    <source>
        <dbReference type="Proteomes" id="UP000255421"/>
    </source>
</evidence>
<keyword evidence="5" id="KW-1185">Reference proteome</keyword>
<dbReference type="EMBL" id="FNKQ01000003">
    <property type="protein sequence ID" value="SDQ81209.1"/>
    <property type="molecule type" value="Genomic_DNA"/>
</dbReference>
<evidence type="ECO:0000256" key="1">
    <source>
        <dbReference type="SAM" id="Phobius"/>
    </source>
</evidence>
<reference evidence="2 5" key="3">
    <citation type="submission" date="2018-07" db="EMBL/GenBank/DDBJ databases">
        <title>Genome sequence of extremly halophilic archaeon Halopelagius longus strain BC12-B1.</title>
        <authorList>
            <person name="Zhang X."/>
        </authorList>
    </citation>
    <scope>NUCLEOTIDE SEQUENCE [LARGE SCALE GENOMIC DNA]</scope>
    <source>
        <strain evidence="2 5">BC12-B1</strain>
    </source>
</reference>
<sequence length="177" mass="18258">MESPCEATVGRGALIPAVVGGATTALAGVVGYLLPPLRATDYGDGMNATFEVLRYFVRRSIPYHAAVLVFVPFVTTVVLLSADRRWGVTGAEAEANSDLTVGLGIVSGPVVTVVVAAVTAVAATGATNGVGVMAYAFVFGLGITTVLLSIVFAAETASVLAGYALVRGVRWVRRRRT</sequence>
<feature type="transmembrane region" description="Helical" evidence="1">
    <location>
        <begin position="135"/>
        <end position="166"/>
    </location>
</feature>
<keyword evidence="1" id="KW-0472">Membrane</keyword>
<proteinExistence type="predicted"/>
<gene>
    <name evidence="2" type="ORF">DWB78_07155</name>
    <name evidence="3" type="ORF">SAMN05216278_2634</name>
</gene>
<evidence type="ECO:0000313" key="3">
    <source>
        <dbReference type="EMBL" id="SDQ81209.1"/>
    </source>
</evidence>
<evidence type="ECO:0000313" key="2">
    <source>
        <dbReference type="EMBL" id="RDI71516.1"/>
    </source>
</evidence>
<protein>
    <submittedName>
        <fullName evidence="3">Uncharacterized protein</fullName>
    </submittedName>
</protein>
<dbReference type="AlphaFoldDB" id="A0A1H1DY77"/>